<feature type="compositionally biased region" description="Polar residues" evidence="2">
    <location>
        <begin position="287"/>
        <end position="298"/>
    </location>
</feature>
<keyword evidence="1" id="KW-0694">RNA-binding</keyword>
<evidence type="ECO:0008006" key="7">
    <source>
        <dbReference type="Google" id="ProtNLM"/>
    </source>
</evidence>
<evidence type="ECO:0000313" key="5">
    <source>
        <dbReference type="EMBL" id="CAH0101372.1"/>
    </source>
</evidence>
<dbReference type="PANTHER" id="PTHR46528">
    <property type="entry name" value="PROTEIN SON"/>
    <property type="match status" value="1"/>
</dbReference>
<dbReference type="Pfam" id="PF01585">
    <property type="entry name" value="G-patch"/>
    <property type="match status" value="1"/>
</dbReference>
<dbReference type="GO" id="GO:0051726">
    <property type="term" value="P:regulation of cell cycle"/>
    <property type="evidence" value="ECO:0007669"/>
    <property type="project" value="InterPro"/>
</dbReference>
<dbReference type="InterPro" id="IPR000467">
    <property type="entry name" value="G_patch_dom"/>
</dbReference>
<evidence type="ECO:0000259" key="4">
    <source>
        <dbReference type="PROSITE" id="PS50174"/>
    </source>
</evidence>
<feature type="domain" description="G-patch" evidence="4">
    <location>
        <begin position="646"/>
        <end position="692"/>
    </location>
</feature>
<organism evidence="5 6">
    <name type="scientific">Daphnia galeata</name>
    <dbReference type="NCBI Taxonomy" id="27404"/>
    <lineage>
        <taxon>Eukaryota</taxon>
        <taxon>Metazoa</taxon>
        <taxon>Ecdysozoa</taxon>
        <taxon>Arthropoda</taxon>
        <taxon>Crustacea</taxon>
        <taxon>Branchiopoda</taxon>
        <taxon>Diplostraca</taxon>
        <taxon>Cladocera</taxon>
        <taxon>Anomopoda</taxon>
        <taxon>Daphniidae</taxon>
        <taxon>Daphnia</taxon>
    </lineage>
</organism>
<feature type="compositionally biased region" description="Basic residues" evidence="2">
    <location>
        <begin position="337"/>
        <end position="372"/>
    </location>
</feature>
<dbReference type="OrthoDB" id="786951at2759"/>
<feature type="region of interest" description="Disordered" evidence="2">
    <location>
        <begin position="29"/>
        <end position="390"/>
    </location>
</feature>
<feature type="compositionally biased region" description="Basic and acidic residues" evidence="2">
    <location>
        <begin position="136"/>
        <end position="286"/>
    </location>
</feature>
<dbReference type="PROSITE" id="PS50174">
    <property type="entry name" value="G_PATCH"/>
    <property type="match status" value="1"/>
</dbReference>
<dbReference type="Gene3D" id="3.30.160.20">
    <property type="match status" value="1"/>
</dbReference>
<reference evidence="5" key="1">
    <citation type="submission" date="2021-11" db="EMBL/GenBank/DDBJ databases">
        <authorList>
            <person name="Schell T."/>
        </authorList>
    </citation>
    <scope>NUCLEOTIDE SEQUENCE</scope>
    <source>
        <strain evidence="5">M5</strain>
    </source>
</reference>
<gene>
    <name evidence="5" type="ORF">DGAL_LOCUS3703</name>
</gene>
<dbReference type="SMART" id="SM00443">
    <property type="entry name" value="G_patch"/>
    <property type="match status" value="1"/>
</dbReference>
<dbReference type="EMBL" id="CAKKLH010000057">
    <property type="protein sequence ID" value="CAH0101372.1"/>
    <property type="molecule type" value="Genomic_DNA"/>
</dbReference>
<dbReference type="PANTHER" id="PTHR46528:SF1">
    <property type="entry name" value="PROTEIN SON"/>
    <property type="match status" value="1"/>
</dbReference>
<dbReference type="GO" id="GO:0048024">
    <property type="term" value="P:regulation of mRNA splicing, via spliceosome"/>
    <property type="evidence" value="ECO:0007669"/>
    <property type="project" value="TreeGrafter"/>
</dbReference>
<dbReference type="AlphaFoldDB" id="A0A8J2W1P8"/>
<dbReference type="InterPro" id="IPR014720">
    <property type="entry name" value="dsRBD_dom"/>
</dbReference>
<name>A0A8J2W1P8_9CRUS</name>
<dbReference type="Proteomes" id="UP000789390">
    <property type="component" value="Unassembled WGS sequence"/>
</dbReference>
<feature type="compositionally biased region" description="Basic residues" evidence="2">
    <location>
        <begin position="69"/>
        <end position="85"/>
    </location>
</feature>
<dbReference type="PROSITE" id="PS50137">
    <property type="entry name" value="DS_RBD"/>
    <property type="match status" value="1"/>
</dbReference>
<evidence type="ECO:0000313" key="6">
    <source>
        <dbReference type="Proteomes" id="UP000789390"/>
    </source>
</evidence>
<dbReference type="SUPFAM" id="SSF54768">
    <property type="entry name" value="dsRNA-binding domain-like"/>
    <property type="match status" value="1"/>
</dbReference>
<feature type="compositionally biased region" description="Basic and acidic residues" evidence="2">
    <location>
        <begin position="115"/>
        <end position="127"/>
    </location>
</feature>
<keyword evidence="6" id="KW-1185">Reference proteome</keyword>
<dbReference type="Pfam" id="PF14709">
    <property type="entry name" value="DND1_DSRM"/>
    <property type="match status" value="1"/>
</dbReference>
<evidence type="ECO:0000256" key="2">
    <source>
        <dbReference type="SAM" id="MobiDB-lite"/>
    </source>
</evidence>
<dbReference type="SMART" id="SM00358">
    <property type="entry name" value="DSRM"/>
    <property type="match status" value="1"/>
</dbReference>
<protein>
    <recommendedName>
        <fullName evidence="7">Protein SON</fullName>
    </recommendedName>
</protein>
<feature type="compositionally biased region" description="Basic and acidic residues" evidence="2">
    <location>
        <begin position="300"/>
        <end position="317"/>
    </location>
</feature>
<proteinExistence type="predicted"/>
<feature type="domain" description="DRBM" evidence="3">
    <location>
        <begin position="713"/>
        <end position="783"/>
    </location>
</feature>
<feature type="compositionally biased region" description="Basic residues" evidence="2">
    <location>
        <begin position="318"/>
        <end position="329"/>
    </location>
</feature>
<dbReference type="InterPro" id="IPR032922">
    <property type="entry name" value="SON"/>
</dbReference>
<evidence type="ECO:0000259" key="3">
    <source>
        <dbReference type="PROSITE" id="PS50137"/>
    </source>
</evidence>
<dbReference type="CDD" id="cd19870">
    <property type="entry name" value="DSRM_SON-like"/>
    <property type="match status" value="1"/>
</dbReference>
<feature type="compositionally biased region" description="Basic residues" evidence="2">
    <location>
        <begin position="95"/>
        <end position="106"/>
    </location>
</feature>
<comment type="caution">
    <text evidence="5">The sequence shown here is derived from an EMBL/GenBank/DDBJ whole genome shotgun (WGS) entry which is preliminary data.</text>
</comment>
<accession>A0A8J2W1P8</accession>
<sequence>MSENVIQKSADQILEEIFSVLVSEPITTVATASDSSSFPSNEFSPPKTDTTVMADLKPEVKENLVISDKKKKKKDKKKSKKKKRKKDDGSDSESKRRRSKEKKKKREVSPFAKQKSRELKKKQDSEVKSLSGPTASKEEAKKDDTKSKANPRTKEESKVHEKTDSKPHAKEGSKKDDKSESKSRAIKDRIKPDDKTDSTLDANVKKTDESESKSHAKDGVKKDDKLESKLDAKVKKTDKSESKSHAKDGVKKDDKTEPKLEVKKNEKSESKPRTKEEPKKPIKTDSKVNASVKPQSSARPHTDDRRTRRTETSESRRSHPSPKRRKSRSRSPVGRRPLSRRSRSRSPLRRMRVRPRSRSPARSPPYHRKRSRSPTIQKRPATPPKSPRIDKAQLLEFARQNLKRMQETGSLPAGVTLPNPPAEVVPATTQFTGKTVAELTDYCKHLMADRSGDDDEKSGMKESETTFTRHPFQIKPRSDTIVMNIRNAVALPIRKPEERVVAQAQLKQQFPVSSGQQHLDLEWIPVTPSPVVKETNGNCATKTLKAITASVAPTPRVSIPVVEPPAADIGSIVAKRISSIRKLQENQFDVQARLELEEAESMSQNWATFHHTNPMTGEPIPELINWSGAPQAWVKKDLFTSAAPVAGGVGMKLLQKMGWQPGEGLGRHGEGTLEPLSLDIKMDKKGLLSKEEMVGPARATPAVKLIQEFQGKHPVSILHELCTKHHWEPPVFEQVLDIGPDHLKHFLFKVAVNGIEYQACLASTTKKEAKAQSAAACLQALGIFTPPGP</sequence>
<evidence type="ECO:0000256" key="1">
    <source>
        <dbReference type="PROSITE-ProRule" id="PRU00266"/>
    </source>
</evidence>
<feature type="compositionally biased region" description="Low complexity" evidence="2">
    <location>
        <begin position="33"/>
        <end position="46"/>
    </location>
</feature>
<dbReference type="GO" id="GO:0003723">
    <property type="term" value="F:RNA binding"/>
    <property type="evidence" value="ECO:0007669"/>
    <property type="project" value="UniProtKB-UniRule"/>
</dbReference>